<proteinExistence type="predicted"/>
<keyword evidence="1" id="KW-0472">Membrane</keyword>
<dbReference type="GO" id="GO:0008233">
    <property type="term" value="F:peptidase activity"/>
    <property type="evidence" value="ECO:0007669"/>
    <property type="project" value="UniProtKB-KW"/>
</dbReference>
<keyword evidence="2" id="KW-0645">Protease</keyword>
<keyword evidence="2" id="KW-0378">Hydrolase</keyword>
<protein>
    <submittedName>
        <fullName evidence="2">Calpain-type cysteine protease DEK1</fullName>
    </submittedName>
</protein>
<dbReference type="AlphaFoldDB" id="A0A5D3CI74"/>
<dbReference type="Proteomes" id="UP000321947">
    <property type="component" value="Unassembled WGS sequence"/>
</dbReference>
<dbReference type="GO" id="GO:0006508">
    <property type="term" value="P:proteolysis"/>
    <property type="evidence" value="ECO:0007669"/>
    <property type="project" value="UniProtKB-KW"/>
</dbReference>
<organism evidence="2 3">
    <name type="scientific">Cucumis melo var. makuwa</name>
    <name type="common">Oriental melon</name>
    <dbReference type="NCBI Taxonomy" id="1194695"/>
    <lineage>
        <taxon>Eukaryota</taxon>
        <taxon>Viridiplantae</taxon>
        <taxon>Streptophyta</taxon>
        <taxon>Embryophyta</taxon>
        <taxon>Tracheophyta</taxon>
        <taxon>Spermatophyta</taxon>
        <taxon>Magnoliopsida</taxon>
        <taxon>eudicotyledons</taxon>
        <taxon>Gunneridae</taxon>
        <taxon>Pentapetalae</taxon>
        <taxon>rosids</taxon>
        <taxon>fabids</taxon>
        <taxon>Cucurbitales</taxon>
        <taxon>Cucurbitaceae</taxon>
        <taxon>Benincaseae</taxon>
        <taxon>Cucumis</taxon>
    </lineage>
</organism>
<keyword evidence="1" id="KW-0812">Transmembrane</keyword>
<reference evidence="2 3" key="1">
    <citation type="submission" date="2019-08" db="EMBL/GenBank/DDBJ databases">
        <title>Draft genome sequences of two oriental melons (Cucumis melo L. var makuwa).</title>
        <authorList>
            <person name="Kwon S.-Y."/>
        </authorList>
    </citation>
    <scope>NUCLEOTIDE SEQUENCE [LARGE SCALE GENOMIC DNA]</scope>
    <source>
        <strain evidence="3">cv. Chang Bougi</strain>
        <tissue evidence="2">Leaf</tissue>
    </source>
</reference>
<feature type="transmembrane region" description="Helical" evidence="1">
    <location>
        <begin position="6"/>
        <end position="33"/>
    </location>
</feature>
<dbReference type="EMBL" id="SSTD01011206">
    <property type="protein sequence ID" value="TYK09969.1"/>
    <property type="molecule type" value="Genomic_DNA"/>
</dbReference>
<gene>
    <name evidence="2" type="ORF">E5676_scaffold16G00980</name>
</gene>
<evidence type="ECO:0000256" key="1">
    <source>
        <dbReference type="SAM" id="Phobius"/>
    </source>
</evidence>
<evidence type="ECO:0000313" key="2">
    <source>
        <dbReference type="EMBL" id="TYK09969.1"/>
    </source>
</evidence>
<evidence type="ECO:0000313" key="3">
    <source>
        <dbReference type="Proteomes" id="UP000321947"/>
    </source>
</evidence>
<comment type="caution">
    <text evidence="2">The sequence shown here is derived from an EMBL/GenBank/DDBJ whole genome shotgun (WGS) entry which is preliminary data.</text>
</comment>
<sequence>MEGDGHKVVLACVISGSLFSVLGSASFFILWAVNWRPWRIYSYFSNHGADHMGVLADCNIGPRHNWACCGDGWHCSSTGILFNYAMVENTMAKLKSSNYLKLADLLWEGVDEGKGKGSQLIRGGKRDIFMGRPLGGERPLCGLFPCLYHLSSLKNHFMADFLVWNGNSCSFSFGFRRALSDRETSNVVALISLLESHSFRLGRRDVTVWSPFPLEGFLCKSFFQCLVNSTPTSESVSSLIWRIKVPRKFVLFSWQVEEDLDHLLWHCELVSCVWDDFLQTFGLSYARHRDVRGTVEEFLLNSPCGERGPFLWHACVHAHLVGFVG</sequence>
<accession>A0A5D3CI74</accession>
<keyword evidence="1" id="KW-1133">Transmembrane helix</keyword>
<name>A0A5D3CI74_CUCMM</name>
<dbReference type="PANTHER" id="PTHR36617">
    <property type="entry name" value="PROTEIN, PUTATIVE-RELATED"/>
    <property type="match status" value="1"/>
</dbReference>
<dbReference type="PANTHER" id="PTHR36617:SF5">
    <property type="entry name" value="OS05G0421675 PROTEIN"/>
    <property type="match status" value="1"/>
</dbReference>